<dbReference type="Proteomes" id="UP001499974">
    <property type="component" value="Unassembled WGS sequence"/>
</dbReference>
<evidence type="ECO:0000313" key="5">
    <source>
        <dbReference type="Proteomes" id="UP001499974"/>
    </source>
</evidence>
<keyword evidence="2" id="KW-1133">Transmembrane helix</keyword>
<feature type="compositionally biased region" description="Acidic residues" evidence="1">
    <location>
        <begin position="290"/>
        <end position="309"/>
    </location>
</feature>
<proteinExistence type="predicted"/>
<keyword evidence="2" id="KW-0472">Membrane</keyword>
<feature type="signal peptide" evidence="3">
    <location>
        <begin position="1"/>
        <end position="27"/>
    </location>
</feature>
<evidence type="ECO:0000313" key="4">
    <source>
        <dbReference type="EMBL" id="GAA4705291.1"/>
    </source>
</evidence>
<keyword evidence="2" id="KW-0812">Transmembrane</keyword>
<evidence type="ECO:0000256" key="1">
    <source>
        <dbReference type="SAM" id="MobiDB-lite"/>
    </source>
</evidence>
<dbReference type="RefSeq" id="WP_345521486.1">
    <property type="nucleotide sequence ID" value="NZ_BAABKM010000002.1"/>
</dbReference>
<gene>
    <name evidence="4" type="ORF">GCM10023349_23840</name>
</gene>
<keyword evidence="3" id="KW-0732">Signal</keyword>
<dbReference type="InterPro" id="IPR046112">
    <property type="entry name" value="DUF6049"/>
</dbReference>
<evidence type="ECO:0000256" key="3">
    <source>
        <dbReference type="SAM" id="SignalP"/>
    </source>
</evidence>
<feature type="compositionally biased region" description="Acidic residues" evidence="1">
    <location>
        <begin position="272"/>
        <end position="281"/>
    </location>
</feature>
<dbReference type="Pfam" id="PF19516">
    <property type="entry name" value="DUF6049"/>
    <property type="match status" value="2"/>
</dbReference>
<reference evidence="5" key="1">
    <citation type="journal article" date="2019" name="Int. J. Syst. Evol. Microbiol.">
        <title>The Global Catalogue of Microorganisms (GCM) 10K type strain sequencing project: providing services to taxonomists for standard genome sequencing and annotation.</title>
        <authorList>
            <consortium name="The Broad Institute Genomics Platform"/>
            <consortium name="The Broad Institute Genome Sequencing Center for Infectious Disease"/>
            <person name="Wu L."/>
            <person name="Ma J."/>
        </authorList>
    </citation>
    <scope>NUCLEOTIDE SEQUENCE [LARGE SCALE GENOMIC DNA]</scope>
    <source>
        <strain evidence="5">JCM 18531</strain>
    </source>
</reference>
<accession>A0ABP8XFW5</accession>
<feature type="transmembrane region" description="Helical" evidence="2">
    <location>
        <begin position="690"/>
        <end position="711"/>
    </location>
</feature>
<protein>
    <submittedName>
        <fullName evidence="4">Uncharacterized protein</fullName>
    </submittedName>
</protein>
<comment type="caution">
    <text evidence="4">The sequence shown here is derived from an EMBL/GenBank/DDBJ whole genome shotgun (WGS) entry which is preliminary data.</text>
</comment>
<name>A0ABP8XFW5_9ACTN</name>
<keyword evidence="5" id="KW-1185">Reference proteome</keyword>
<feature type="region of interest" description="Disordered" evidence="1">
    <location>
        <begin position="259"/>
        <end position="310"/>
    </location>
</feature>
<sequence length="721" mass="75157">MHRPSLLPALVATAFAGTLIATSGVPAAGAAEAASRPAAAHRAADEAPLTVTIDRLTPSALPRKGPIRVSGSVTNVDDETWTAINLYPMVSSVPITSTAELAEQADTDAEDPVGERITDPGPYKTIDELAPGQTMQYSFSVPRGRINTRISGDPGVYWFGVHALGSSSSGRVPGADGRARTFVPLVPDKTTRTVDTALVVPIRRGITHDADGTLADLAGWTRTLAPQGQLRKLADFGAAAGDRPLTWLVDPAVTDAATRLADGNPARSIAPTDDDTEDPDGEASASPSDDPTEEPSDGASDDAEPEDPEVAAAAVAASDWLDRLHTGLEGSEVLGLPYGDLDVAGAASQEPEAYTRARKRTGTELAPWGLPVTPAVSGYGGYLSPAALSMIDPGTDVLVTDQMFRGRAPSVAQTDGHALVVTSSGAASGGPGPTDAMSPLAVRQRIVSEAALRLLTPGRPPLVVLLPSTWAPASSAGFFDGLDLDWLHLTTVKEISEQPARAVESDRLDYPDEQSSAELGAVDFAAAAGLTRSGDILQNLLTLNNEVGGTVRDEAMTDISYTDRRRPLSSRASASRSRAWIDDRLGAVTVTAPEAVILSSGSGRFSATITNTLDQPVTVRLEVLSDPQVRVSVPDSDVQIGPGARNTVLLKASSDAVGVRNITLLLTDTEGTSIGSSDSLPIRSNQVSNVIWLILGTGIALLFATIALRLFRRIRAAARSA</sequence>
<dbReference type="EMBL" id="BAABKM010000002">
    <property type="protein sequence ID" value="GAA4705291.1"/>
    <property type="molecule type" value="Genomic_DNA"/>
</dbReference>
<organism evidence="4 5">
    <name type="scientific">Nocardioides conyzicola</name>
    <dbReference type="NCBI Taxonomy" id="1651781"/>
    <lineage>
        <taxon>Bacteria</taxon>
        <taxon>Bacillati</taxon>
        <taxon>Actinomycetota</taxon>
        <taxon>Actinomycetes</taxon>
        <taxon>Propionibacteriales</taxon>
        <taxon>Nocardioidaceae</taxon>
        <taxon>Nocardioides</taxon>
    </lineage>
</organism>
<feature type="chain" id="PRO_5046181165" evidence="3">
    <location>
        <begin position="28"/>
        <end position="721"/>
    </location>
</feature>
<evidence type="ECO:0000256" key="2">
    <source>
        <dbReference type="SAM" id="Phobius"/>
    </source>
</evidence>